<dbReference type="InterPro" id="IPR052016">
    <property type="entry name" value="Bact_Sigma-Reg"/>
</dbReference>
<dbReference type="InterPro" id="IPR001932">
    <property type="entry name" value="PPM-type_phosphatase-like_dom"/>
</dbReference>
<keyword evidence="1" id="KW-0378">Hydrolase</keyword>
<feature type="domain" description="PPM-type phosphatase" evidence="2">
    <location>
        <begin position="1"/>
        <end position="181"/>
    </location>
</feature>
<organism evidence="3 4">
    <name type="scientific">Streptomyces hebeiensis</name>
    <dbReference type="NCBI Taxonomy" id="229486"/>
    <lineage>
        <taxon>Bacteria</taxon>
        <taxon>Bacillati</taxon>
        <taxon>Actinomycetota</taxon>
        <taxon>Actinomycetes</taxon>
        <taxon>Kitasatosporales</taxon>
        <taxon>Streptomycetaceae</taxon>
        <taxon>Streptomyces</taxon>
    </lineage>
</organism>
<protein>
    <recommendedName>
        <fullName evidence="2">PPM-type phosphatase domain-containing protein</fullName>
    </recommendedName>
</protein>
<name>A0ABN1UVE8_9ACTN</name>
<dbReference type="Pfam" id="PF07228">
    <property type="entry name" value="SpoIIE"/>
    <property type="match status" value="1"/>
</dbReference>
<sequence length="185" mass="19435">MAIGDVQGHDPTAAALMGQIRTAVRAHAATGSSPGDVLARTNRLLCELDTGLFASCLIAHLDLPRHRVRLANAGHPPALLRHPGGRTDTLRLPPGLLLGIEPDAVYPTTDIPLPPGAVLALYTDGLVETPGTDIDDATTALAHRLATAHAESLETLADTLLDHAERTGPRNDDIALLLIRPHKGP</sequence>
<dbReference type="SMART" id="SM00331">
    <property type="entry name" value="PP2C_SIG"/>
    <property type="match status" value="1"/>
</dbReference>
<gene>
    <name evidence="3" type="ORF">GCM10009654_32750</name>
</gene>
<evidence type="ECO:0000256" key="1">
    <source>
        <dbReference type="ARBA" id="ARBA00022801"/>
    </source>
</evidence>
<dbReference type="InterPro" id="IPR036457">
    <property type="entry name" value="PPM-type-like_dom_sf"/>
</dbReference>
<evidence type="ECO:0000313" key="3">
    <source>
        <dbReference type="EMBL" id="GAA1172957.1"/>
    </source>
</evidence>
<comment type="caution">
    <text evidence="3">The sequence shown here is derived from an EMBL/GenBank/DDBJ whole genome shotgun (WGS) entry which is preliminary data.</text>
</comment>
<dbReference type="Gene3D" id="3.60.40.10">
    <property type="entry name" value="PPM-type phosphatase domain"/>
    <property type="match status" value="1"/>
</dbReference>
<dbReference type="PANTHER" id="PTHR43156:SF2">
    <property type="entry name" value="STAGE II SPORULATION PROTEIN E"/>
    <property type="match status" value="1"/>
</dbReference>
<proteinExistence type="predicted"/>
<accession>A0ABN1UVE8</accession>
<dbReference type="Proteomes" id="UP001501371">
    <property type="component" value="Unassembled WGS sequence"/>
</dbReference>
<reference evidence="3 4" key="1">
    <citation type="journal article" date="2019" name="Int. J. Syst. Evol. Microbiol.">
        <title>The Global Catalogue of Microorganisms (GCM) 10K type strain sequencing project: providing services to taxonomists for standard genome sequencing and annotation.</title>
        <authorList>
            <consortium name="The Broad Institute Genomics Platform"/>
            <consortium name="The Broad Institute Genome Sequencing Center for Infectious Disease"/>
            <person name="Wu L."/>
            <person name="Ma J."/>
        </authorList>
    </citation>
    <scope>NUCLEOTIDE SEQUENCE [LARGE SCALE GENOMIC DNA]</scope>
    <source>
        <strain evidence="3 4">JCM 12696</strain>
    </source>
</reference>
<evidence type="ECO:0000259" key="2">
    <source>
        <dbReference type="SMART" id="SM00331"/>
    </source>
</evidence>
<dbReference type="SUPFAM" id="SSF81606">
    <property type="entry name" value="PP2C-like"/>
    <property type="match status" value="1"/>
</dbReference>
<keyword evidence="4" id="KW-1185">Reference proteome</keyword>
<dbReference type="EMBL" id="BAAAKV010000027">
    <property type="protein sequence ID" value="GAA1172957.1"/>
    <property type="molecule type" value="Genomic_DNA"/>
</dbReference>
<evidence type="ECO:0000313" key="4">
    <source>
        <dbReference type="Proteomes" id="UP001501371"/>
    </source>
</evidence>
<dbReference type="PANTHER" id="PTHR43156">
    <property type="entry name" value="STAGE II SPORULATION PROTEIN E-RELATED"/>
    <property type="match status" value="1"/>
</dbReference>